<comment type="cofactor">
    <cofactor evidence="1 13">
        <name>heme</name>
        <dbReference type="ChEBI" id="CHEBI:30413"/>
    </cofactor>
</comment>
<protein>
    <recommendedName>
        <fullName evidence="18">Cytochrome P450</fullName>
    </recommendedName>
</protein>
<dbReference type="CDD" id="cd11065">
    <property type="entry name" value="CYP64-like"/>
    <property type="match status" value="1"/>
</dbReference>
<dbReference type="InterPro" id="IPR002401">
    <property type="entry name" value="Cyt_P450_E_grp-I"/>
</dbReference>
<evidence type="ECO:0008006" key="18">
    <source>
        <dbReference type="Google" id="ProtNLM"/>
    </source>
</evidence>
<comment type="pathway">
    <text evidence="3">Secondary metabolite biosynthesis.</text>
</comment>
<evidence type="ECO:0000256" key="2">
    <source>
        <dbReference type="ARBA" id="ARBA00004167"/>
    </source>
</evidence>
<keyword evidence="8 15" id="KW-1133">Transmembrane helix</keyword>
<dbReference type="InterPro" id="IPR050364">
    <property type="entry name" value="Cytochrome_P450_fung"/>
</dbReference>
<dbReference type="Proteomes" id="UP000053257">
    <property type="component" value="Unassembled WGS sequence"/>
</dbReference>
<reference evidence="16 17" key="1">
    <citation type="journal article" date="2014" name="PLoS Genet.">
        <title>Analysis of the Phlebiopsis gigantea genome, transcriptome and secretome provides insight into its pioneer colonization strategies of wood.</title>
        <authorList>
            <person name="Hori C."/>
            <person name="Ishida T."/>
            <person name="Igarashi K."/>
            <person name="Samejima M."/>
            <person name="Suzuki H."/>
            <person name="Master E."/>
            <person name="Ferreira P."/>
            <person name="Ruiz-Duenas F.J."/>
            <person name="Held B."/>
            <person name="Canessa P."/>
            <person name="Larrondo L.F."/>
            <person name="Schmoll M."/>
            <person name="Druzhinina I.S."/>
            <person name="Kubicek C.P."/>
            <person name="Gaskell J.A."/>
            <person name="Kersten P."/>
            <person name="St John F."/>
            <person name="Glasner J."/>
            <person name="Sabat G."/>
            <person name="Splinter BonDurant S."/>
            <person name="Syed K."/>
            <person name="Yadav J."/>
            <person name="Mgbeahuruike A.C."/>
            <person name="Kovalchuk A."/>
            <person name="Asiegbu F.O."/>
            <person name="Lackner G."/>
            <person name="Hoffmeister D."/>
            <person name="Rencoret J."/>
            <person name="Gutierrez A."/>
            <person name="Sun H."/>
            <person name="Lindquist E."/>
            <person name="Barry K."/>
            <person name="Riley R."/>
            <person name="Grigoriev I.V."/>
            <person name="Henrissat B."/>
            <person name="Kues U."/>
            <person name="Berka R.M."/>
            <person name="Martinez A.T."/>
            <person name="Covert S.F."/>
            <person name="Blanchette R.A."/>
            <person name="Cullen D."/>
        </authorList>
    </citation>
    <scope>NUCLEOTIDE SEQUENCE [LARGE SCALE GENOMIC DNA]</scope>
    <source>
        <strain evidence="16 17">11061_1 CR5-6</strain>
    </source>
</reference>
<keyword evidence="5 13" id="KW-0349">Heme</keyword>
<proteinExistence type="inferred from homology"/>
<dbReference type="GO" id="GO:0004497">
    <property type="term" value="F:monooxygenase activity"/>
    <property type="evidence" value="ECO:0007669"/>
    <property type="project" value="UniProtKB-KW"/>
</dbReference>
<dbReference type="GO" id="GO:0020037">
    <property type="term" value="F:heme binding"/>
    <property type="evidence" value="ECO:0007669"/>
    <property type="project" value="InterPro"/>
</dbReference>
<dbReference type="InterPro" id="IPR036396">
    <property type="entry name" value="Cyt_P450_sf"/>
</dbReference>
<feature type="transmembrane region" description="Helical" evidence="15">
    <location>
        <begin position="295"/>
        <end position="315"/>
    </location>
</feature>
<dbReference type="InterPro" id="IPR017972">
    <property type="entry name" value="Cyt_P450_CS"/>
</dbReference>
<keyword evidence="9 14" id="KW-0560">Oxidoreductase</keyword>
<dbReference type="GO" id="GO:0005506">
    <property type="term" value="F:iron ion binding"/>
    <property type="evidence" value="ECO:0007669"/>
    <property type="project" value="InterPro"/>
</dbReference>
<evidence type="ECO:0000256" key="5">
    <source>
        <dbReference type="ARBA" id="ARBA00022617"/>
    </source>
</evidence>
<evidence type="ECO:0000256" key="6">
    <source>
        <dbReference type="ARBA" id="ARBA00022692"/>
    </source>
</evidence>
<dbReference type="EMBL" id="KN840440">
    <property type="protein sequence ID" value="KIP12382.1"/>
    <property type="molecule type" value="Genomic_DNA"/>
</dbReference>
<dbReference type="SUPFAM" id="SSF48264">
    <property type="entry name" value="Cytochrome P450"/>
    <property type="match status" value="1"/>
</dbReference>
<dbReference type="PANTHER" id="PTHR46300">
    <property type="entry name" value="P450, PUTATIVE (EUROFUNG)-RELATED-RELATED"/>
    <property type="match status" value="1"/>
</dbReference>
<evidence type="ECO:0000256" key="1">
    <source>
        <dbReference type="ARBA" id="ARBA00001971"/>
    </source>
</evidence>
<sequence length="510" mass="57842">METFILNGLFVALFFLTIYYIKNRKRRRLPPGPPGLPIIGNVLDMPLKWEWIQYKKWSQQYNSDLIYLELFGAPIIVINSSKAAHDLFEKRSSIYSDRQPQVMCHEIVGWDKNIAFRQYGDGWRDRRRMFHQQFHPGAVHKYHHISSREAKKLLYRILNNPENFFAYIRTMGGAAILRATFGIDVKDQNDPYITIAEKALHSLSMTGNAGSYLVDYVPLLRYLPSWAPGTQFKRDGVRWRQAVNTMFARPIELVKESIARGKAEPSIAATLLADLDPAKDNTAVEAVIRDVTGTAYVGALSVSAMWTFVMAMILYPDVQKKAQQEIDDVVGSDRLPEHEDRDSLHYVHAVVRESLRWHLVTPLAVPHRLLVDDEYEGYHLPAGTVVVGNGWGMLHDEKQFPNPVVFDPNRWLTPEGQVVKQNPDPLDLSFGFGRRICPGRHFAKDTIFIAVSHMLATFNIQAVHDANGNPVIPNQEYTTGLIIFPTPFEASFSTRSAAAEALINASVLSE</sequence>
<evidence type="ECO:0000256" key="9">
    <source>
        <dbReference type="ARBA" id="ARBA00023002"/>
    </source>
</evidence>
<dbReference type="GO" id="GO:0016705">
    <property type="term" value="F:oxidoreductase activity, acting on paired donors, with incorporation or reduction of molecular oxygen"/>
    <property type="evidence" value="ECO:0007669"/>
    <property type="project" value="InterPro"/>
</dbReference>
<dbReference type="HOGENOM" id="CLU_001570_2_3_1"/>
<gene>
    <name evidence="16" type="ORF">PHLGIDRAFT_62333</name>
</gene>
<comment type="similarity">
    <text evidence="4 14">Belongs to the cytochrome P450 family.</text>
</comment>
<accession>A0A0C3SE40</accession>
<keyword evidence="7 13" id="KW-0479">Metal-binding</keyword>
<keyword evidence="10 13" id="KW-0408">Iron</keyword>
<dbReference type="PRINTS" id="PR00463">
    <property type="entry name" value="EP450I"/>
</dbReference>
<dbReference type="PANTHER" id="PTHR46300:SF7">
    <property type="entry name" value="P450, PUTATIVE (EUROFUNG)-RELATED"/>
    <property type="match status" value="1"/>
</dbReference>
<keyword evidence="6 15" id="KW-0812">Transmembrane</keyword>
<evidence type="ECO:0000256" key="10">
    <source>
        <dbReference type="ARBA" id="ARBA00023004"/>
    </source>
</evidence>
<evidence type="ECO:0000256" key="7">
    <source>
        <dbReference type="ARBA" id="ARBA00022723"/>
    </source>
</evidence>
<comment type="subcellular location">
    <subcellularLocation>
        <location evidence="2">Membrane</location>
        <topology evidence="2">Single-pass membrane protein</topology>
    </subcellularLocation>
</comment>
<dbReference type="STRING" id="745531.A0A0C3SE40"/>
<dbReference type="AlphaFoldDB" id="A0A0C3SE40"/>
<dbReference type="GO" id="GO:0016020">
    <property type="term" value="C:membrane"/>
    <property type="evidence" value="ECO:0007669"/>
    <property type="project" value="UniProtKB-SubCell"/>
</dbReference>
<organism evidence="16 17">
    <name type="scientific">Phlebiopsis gigantea (strain 11061_1 CR5-6)</name>
    <name type="common">White-rot fungus</name>
    <name type="synonym">Peniophora gigantea</name>
    <dbReference type="NCBI Taxonomy" id="745531"/>
    <lineage>
        <taxon>Eukaryota</taxon>
        <taxon>Fungi</taxon>
        <taxon>Dikarya</taxon>
        <taxon>Basidiomycota</taxon>
        <taxon>Agaricomycotina</taxon>
        <taxon>Agaricomycetes</taxon>
        <taxon>Polyporales</taxon>
        <taxon>Phanerochaetaceae</taxon>
        <taxon>Phlebiopsis</taxon>
    </lineage>
</organism>
<keyword evidence="17" id="KW-1185">Reference proteome</keyword>
<dbReference type="Gene3D" id="1.10.630.10">
    <property type="entry name" value="Cytochrome P450"/>
    <property type="match status" value="1"/>
</dbReference>
<dbReference type="PRINTS" id="PR00385">
    <property type="entry name" value="P450"/>
</dbReference>
<evidence type="ECO:0000256" key="13">
    <source>
        <dbReference type="PIRSR" id="PIRSR602401-1"/>
    </source>
</evidence>
<evidence type="ECO:0000256" key="15">
    <source>
        <dbReference type="SAM" id="Phobius"/>
    </source>
</evidence>
<feature type="transmembrane region" description="Helical" evidence="15">
    <location>
        <begin position="6"/>
        <end position="21"/>
    </location>
</feature>
<dbReference type="OrthoDB" id="2789670at2759"/>
<name>A0A0C3SE40_PHLG1</name>
<keyword evidence="11 14" id="KW-0503">Monooxygenase</keyword>
<evidence type="ECO:0000313" key="17">
    <source>
        <dbReference type="Proteomes" id="UP000053257"/>
    </source>
</evidence>
<evidence type="ECO:0000256" key="11">
    <source>
        <dbReference type="ARBA" id="ARBA00023033"/>
    </source>
</evidence>
<evidence type="ECO:0000256" key="12">
    <source>
        <dbReference type="ARBA" id="ARBA00023136"/>
    </source>
</evidence>
<dbReference type="InterPro" id="IPR001128">
    <property type="entry name" value="Cyt_P450"/>
</dbReference>
<evidence type="ECO:0000256" key="3">
    <source>
        <dbReference type="ARBA" id="ARBA00005179"/>
    </source>
</evidence>
<feature type="binding site" description="axial binding residue" evidence="13">
    <location>
        <position position="437"/>
    </location>
    <ligand>
        <name>heme</name>
        <dbReference type="ChEBI" id="CHEBI:30413"/>
    </ligand>
    <ligandPart>
        <name>Fe</name>
        <dbReference type="ChEBI" id="CHEBI:18248"/>
    </ligandPart>
</feature>
<keyword evidence="12 15" id="KW-0472">Membrane</keyword>
<evidence type="ECO:0000313" key="16">
    <source>
        <dbReference type="EMBL" id="KIP12382.1"/>
    </source>
</evidence>
<dbReference type="PROSITE" id="PS00086">
    <property type="entry name" value="CYTOCHROME_P450"/>
    <property type="match status" value="1"/>
</dbReference>
<evidence type="ECO:0000256" key="8">
    <source>
        <dbReference type="ARBA" id="ARBA00022989"/>
    </source>
</evidence>
<evidence type="ECO:0000256" key="4">
    <source>
        <dbReference type="ARBA" id="ARBA00010617"/>
    </source>
</evidence>
<dbReference type="Pfam" id="PF00067">
    <property type="entry name" value="p450"/>
    <property type="match status" value="1"/>
</dbReference>
<evidence type="ECO:0000256" key="14">
    <source>
        <dbReference type="RuleBase" id="RU000461"/>
    </source>
</evidence>